<accession>A0A0G0BT62</accession>
<dbReference type="AlphaFoldDB" id="A0A0G0BT62"/>
<name>A0A0G0BT62_9BACT</name>
<evidence type="ECO:0000313" key="2">
    <source>
        <dbReference type="Proteomes" id="UP000034952"/>
    </source>
</evidence>
<protein>
    <submittedName>
        <fullName evidence="1">Uncharacterized protein</fullName>
    </submittedName>
</protein>
<gene>
    <name evidence="1" type="ORF">UR64_C0001G0025</name>
</gene>
<organism evidence="1 2">
    <name type="scientific">Candidatus Nomurabacteria bacterium GW2011_GWE1_35_16</name>
    <dbReference type="NCBI Taxonomy" id="1618761"/>
    <lineage>
        <taxon>Bacteria</taxon>
        <taxon>Candidatus Nomuraibacteriota</taxon>
    </lineage>
</organism>
<dbReference type="Proteomes" id="UP000034952">
    <property type="component" value="Unassembled WGS sequence"/>
</dbReference>
<sequence>MEKSVTRKILKGLELFENLPNLKIIEVLGKNFYLILDEGDEIEVTVWSVEKRHEYNSWTLSVSIKSENTENLLKRFTLAYNTQEKEAEIYLPNKNYQELTFFT</sequence>
<reference evidence="1 2" key="1">
    <citation type="journal article" date="2015" name="Nature">
        <title>rRNA introns, odd ribosomes, and small enigmatic genomes across a large radiation of phyla.</title>
        <authorList>
            <person name="Brown C.T."/>
            <person name="Hug L.A."/>
            <person name="Thomas B.C."/>
            <person name="Sharon I."/>
            <person name="Castelle C.J."/>
            <person name="Singh A."/>
            <person name="Wilkins M.J."/>
            <person name="Williams K.H."/>
            <person name="Banfield J.F."/>
        </authorList>
    </citation>
    <scope>NUCLEOTIDE SEQUENCE [LARGE SCALE GENOMIC DNA]</scope>
</reference>
<dbReference type="EMBL" id="LBPY01000001">
    <property type="protein sequence ID" value="KKP66946.1"/>
    <property type="molecule type" value="Genomic_DNA"/>
</dbReference>
<proteinExistence type="predicted"/>
<comment type="caution">
    <text evidence="1">The sequence shown here is derived from an EMBL/GenBank/DDBJ whole genome shotgun (WGS) entry which is preliminary data.</text>
</comment>
<evidence type="ECO:0000313" key="1">
    <source>
        <dbReference type="EMBL" id="KKP66946.1"/>
    </source>
</evidence>